<feature type="compositionally biased region" description="Basic residues" evidence="1">
    <location>
        <begin position="951"/>
        <end position="968"/>
    </location>
</feature>
<dbReference type="PROSITE" id="PS00028">
    <property type="entry name" value="ZINC_FINGER_C2H2_1"/>
    <property type="match status" value="1"/>
</dbReference>
<evidence type="ECO:0000256" key="1">
    <source>
        <dbReference type="SAM" id="MobiDB-lite"/>
    </source>
</evidence>
<dbReference type="InParanoid" id="A0A2T3B1S7"/>
<dbReference type="OrthoDB" id="3437626at2759"/>
<gene>
    <name evidence="3" type="ORF">M430DRAFT_19103</name>
</gene>
<dbReference type="Pfam" id="PF11917">
    <property type="entry name" value="DUF3435"/>
    <property type="match status" value="1"/>
</dbReference>
<sequence length="968" mass="111018">MARTRLPNEAPARAEANGYRRGYHRETDRLTGIKQYGEKELKAQDFILDLYVTWCWKYGTDEQDGKPPAPVDRDSVRASVLRKGAPAPLTVDIKDFLRFYVKQSKGRINTYSSVKSVLKQAEPFFKGFARVTGTLTVEEEKSEVYKWVKRVLPTEGDTINQCLPKHNFGQPDLDRILLALWTRSDLKYHERYKIQFTFLIHTYCWTGARINAFFKGGLRYKDIHLVLRRRAGGHGSELIWKIDQRWVKNNRNPNTVVFSAAGKEHSRLLYNDGAMLLTLASADKALFGFDSLEDLWQQEIPPGETHVVLRWKESVEELPILRQIKKGIVTEDPWLLSSFTAMFREVLDIEGYSSGAGVHQIRRDLGKKVDRDYTEVERSQHILQSDPRIFGQSYVANTSSVDGQAAFLQETADHSVIEYFQGLEQFREPGAPIRLPKAMKADLEKDPEVVALQERASTASDSRERDEARKARERLLKRLEHRAFISFRHRWTRERRDWKILTRGKVSSEVDTDNGRLILLIPERARIADKMKRESGLTMNEMRDATRDLLTLCTRDYTVFFRPGEEPINGLCPVCNREMHTIEKRYRSDHIHGCCKKERANEIGQKVSCLRYCYDCMEWYVQGSEWDEHCQRHLSDLPKILGTMTYCSTLIKPAFCPFHLATNLPASERMQSWERDADALRHMKNEHLGKVNWPSAICCDKELEDEQSFYYHLSDCHGYSLQSLNATRKRKRQDDGTGQAKKKRKGGEEEEEEEKVKEEKYCEVPAGERALTVTRREADPTLPVINGDDTSRCSTNSRQAFTDAHALLDGAPHFRRAMSLCSSVDGDSERLGDYGFEPTDCFISRYVNPSPSPTPSKCPEIYGPKSQDPDCFISHFVKLPPPSPTPPAKDEHEAPLNRSLATTDRSIIQASIEGSYSNTSDSRNPKGPRIKLKLNHRPPKIILRLGEPSKDRRRAGKRQGGSKRRGKA</sequence>
<keyword evidence="4" id="KW-1185">Reference proteome</keyword>
<proteinExistence type="predicted"/>
<feature type="compositionally biased region" description="Polar residues" evidence="1">
    <location>
        <begin position="899"/>
        <end position="922"/>
    </location>
</feature>
<feature type="region of interest" description="Disordered" evidence="1">
    <location>
        <begin position="727"/>
        <end position="760"/>
    </location>
</feature>
<dbReference type="PANTHER" id="PTHR37535:SF3">
    <property type="entry name" value="FLUG DOMAIN-CONTAINING PROTEIN"/>
    <property type="match status" value="1"/>
</dbReference>
<feature type="compositionally biased region" description="Basic residues" evidence="1">
    <location>
        <begin position="926"/>
        <end position="939"/>
    </location>
</feature>
<organism evidence="3 4">
    <name type="scientific">Amorphotheca resinae ATCC 22711</name>
    <dbReference type="NCBI Taxonomy" id="857342"/>
    <lineage>
        <taxon>Eukaryota</taxon>
        <taxon>Fungi</taxon>
        <taxon>Dikarya</taxon>
        <taxon>Ascomycota</taxon>
        <taxon>Pezizomycotina</taxon>
        <taxon>Leotiomycetes</taxon>
        <taxon>Helotiales</taxon>
        <taxon>Amorphothecaceae</taxon>
        <taxon>Amorphotheca</taxon>
    </lineage>
</organism>
<dbReference type="EMBL" id="KZ679011">
    <property type="protein sequence ID" value="PSS18507.1"/>
    <property type="molecule type" value="Genomic_DNA"/>
</dbReference>
<evidence type="ECO:0000259" key="2">
    <source>
        <dbReference type="PROSITE" id="PS00028"/>
    </source>
</evidence>
<protein>
    <recommendedName>
        <fullName evidence="2">C2H2-type domain-containing protein</fullName>
    </recommendedName>
</protein>
<dbReference type="GeneID" id="36572098"/>
<name>A0A2T3B1S7_AMORE</name>
<reference evidence="3 4" key="1">
    <citation type="journal article" date="2018" name="New Phytol.">
        <title>Comparative genomics and transcriptomics depict ericoid mycorrhizal fungi as versatile saprotrophs and plant mutualists.</title>
        <authorList>
            <person name="Martino E."/>
            <person name="Morin E."/>
            <person name="Grelet G.A."/>
            <person name="Kuo A."/>
            <person name="Kohler A."/>
            <person name="Daghino S."/>
            <person name="Barry K.W."/>
            <person name="Cichocki N."/>
            <person name="Clum A."/>
            <person name="Dockter R.B."/>
            <person name="Hainaut M."/>
            <person name="Kuo R.C."/>
            <person name="LaButti K."/>
            <person name="Lindahl B.D."/>
            <person name="Lindquist E.A."/>
            <person name="Lipzen A."/>
            <person name="Khouja H.R."/>
            <person name="Magnuson J."/>
            <person name="Murat C."/>
            <person name="Ohm R.A."/>
            <person name="Singer S.W."/>
            <person name="Spatafora J.W."/>
            <person name="Wang M."/>
            <person name="Veneault-Fourrey C."/>
            <person name="Henrissat B."/>
            <person name="Grigoriev I.V."/>
            <person name="Martin F.M."/>
            <person name="Perotto S."/>
        </authorList>
    </citation>
    <scope>NUCLEOTIDE SEQUENCE [LARGE SCALE GENOMIC DNA]</scope>
    <source>
        <strain evidence="3 4">ATCC 22711</strain>
    </source>
</reference>
<accession>A0A2T3B1S7</accession>
<dbReference type="AlphaFoldDB" id="A0A2T3B1S7"/>
<feature type="region of interest" description="Disordered" evidence="1">
    <location>
        <begin position="1"/>
        <end position="21"/>
    </location>
</feature>
<evidence type="ECO:0000313" key="3">
    <source>
        <dbReference type="EMBL" id="PSS18507.1"/>
    </source>
</evidence>
<evidence type="ECO:0000313" key="4">
    <source>
        <dbReference type="Proteomes" id="UP000241818"/>
    </source>
</evidence>
<dbReference type="InterPro" id="IPR013087">
    <property type="entry name" value="Znf_C2H2_type"/>
</dbReference>
<dbReference type="RefSeq" id="XP_024720859.1">
    <property type="nucleotide sequence ID" value="XM_024864017.1"/>
</dbReference>
<dbReference type="InterPro" id="IPR021842">
    <property type="entry name" value="DUF3435"/>
</dbReference>
<dbReference type="Proteomes" id="UP000241818">
    <property type="component" value="Unassembled WGS sequence"/>
</dbReference>
<dbReference type="PANTHER" id="PTHR37535">
    <property type="entry name" value="FLUG DOMAIN PROTEIN"/>
    <property type="match status" value="1"/>
</dbReference>
<dbReference type="STRING" id="857342.A0A2T3B1S7"/>
<feature type="domain" description="C2H2-type" evidence="2">
    <location>
        <begin position="613"/>
        <end position="633"/>
    </location>
</feature>
<feature type="region of interest" description="Disordered" evidence="1">
    <location>
        <begin position="876"/>
        <end position="968"/>
    </location>
</feature>